<evidence type="ECO:0000313" key="3">
    <source>
        <dbReference type="Proteomes" id="UP001162060"/>
    </source>
</evidence>
<feature type="region of interest" description="Disordered" evidence="1">
    <location>
        <begin position="130"/>
        <end position="173"/>
    </location>
</feature>
<proteinExistence type="predicted"/>
<evidence type="ECO:0000313" key="2">
    <source>
        <dbReference type="EMBL" id="CAK7925710.1"/>
    </source>
</evidence>
<protein>
    <submittedName>
        <fullName evidence="2">Uncharacterized protein</fullName>
    </submittedName>
</protein>
<feature type="compositionally biased region" description="Low complexity" evidence="1">
    <location>
        <begin position="23"/>
        <end position="32"/>
    </location>
</feature>
<sequence>MLCELRRLALAPPRASSPPSSPRWPSLLPQRSGSHGVKKAKLDERRRHPPAPRQPRRQNSRRPNFLISPPLDDGRNWRILSAGIVERLAIIQPDVGDWEMDFEVPAARKGAAGGPATGGRILVHGARARHVTPEEVPGPDEQDDPDELVGAGFHLAPRESGDEDDAMNNSASR</sequence>
<dbReference type="AlphaFoldDB" id="A0AAV1TX04"/>
<name>A0AAV1TX04_9STRA</name>
<feature type="compositionally biased region" description="Acidic residues" evidence="1">
    <location>
        <begin position="137"/>
        <end position="147"/>
    </location>
</feature>
<feature type="region of interest" description="Disordered" evidence="1">
    <location>
        <begin position="8"/>
        <end position="75"/>
    </location>
</feature>
<organism evidence="2 3">
    <name type="scientific">Peronospora matthiolae</name>
    <dbReference type="NCBI Taxonomy" id="2874970"/>
    <lineage>
        <taxon>Eukaryota</taxon>
        <taxon>Sar</taxon>
        <taxon>Stramenopiles</taxon>
        <taxon>Oomycota</taxon>
        <taxon>Peronosporomycetes</taxon>
        <taxon>Peronosporales</taxon>
        <taxon>Peronosporaceae</taxon>
        <taxon>Peronospora</taxon>
    </lineage>
</organism>
<evidence type="ECO:0000256" key="1">
    <source>
        <dbReference type="SAM" id="MobiDB-lite"/>
    </source>
</evidence>
<comment type="caution">
    <text evidence="2">The sequence shown here is derived from an EMBL/GenBank/DDBJ whole genome shotgun (WGS) entry which is preliminary data.</text>
</comment>
<reference evidence="2" key="1">
    <citation type="submission" date="2024-01" db="EMBL/GenBank/DDBJ databases">
        <authorList>
            <person name="Webb A."/>
        </authorList>
    </citation>
    <scope>NUCLEOTIDE SEQUENCE</scope>
    <source>
        <strain evidence="2">Pm1</strain>
    </source>
</reference>
<gene>
    <name evidence="2" type="ORF">PM001_LOCUS10860</name>
</gene>
<dbReference type="Proteomes" id="UP001162060">
    <property type="component" value="Unassembled WGS sequence"/>
</dbReference>
<feature type="compositionally biased region" description="Basic residues" evidence="1">
    <location>
        <begin position="47"/>
        <end position="60"/>
    </location>
</feature>
<accession>A0AAV1TX04</accession>
<dbReference type="EMBL" id="CAKLBY020000088">
    <property type="protein sequence ID" value="CAK7925710.1"/>
    <property type="molecule type" value="Genomic_DNA"/>
</dbReference>